<proteinExistence type="predicted"/>
<reference evidence="1 2" key="1">
    <citation type="submission" date="2015-11" db="EMBL/GenBank/DDBJ databases">
        <title>Genomic analysis of 38 Legionella species identifies large and diverse effector repertoires.</title>
        <authorList>
            <person name="Burstein D."/>
            <person name="Amaro F."/>
            <person name="Zusman T."/>
            <person name="Lifshitz Z."/>
            <person name="Cohen O."/>
            <person name="Gilbert J.A."/>
            <person name="Pupko T."/>
            <person name="Shuman H.A."/>
            <person name="Segal G."/>
        </authorList>
    </citation>
    <scope>NUCLEOTIDE SEQUENCE [LARGE SCALE GENOMIC DNA]</scope>
    <source>
        <strain evidence="1 2">ATCC 49506</strain>
    </source>
</reference>
<dbReference type="AlphaFoldDB" id="A0A0W0WUA7"/>
<gene>
    <name evidence="1" type="ORF">Lnau_0907</name>
</gene>
<dbReference type="PATRIC" id="fig|45070.6.peg.961"/>
<organism evidence="1 2">
    <name type="scientific">Legionella nautarum</name>
    <dbReference type="NCBI Taxonomy" id="45070"/>
    <lineage>
        <taxon>Bacteria</taxon>
        <taxon>Pseudomonadati</taxon>
        <taxon>Pseudomonadota</taxon>
        <taxon>Gammaproteobacteria</taxon>
        <taxon>Legionellales</taxon>
        <taxon>Legionellaceae</taxon>
        <taxon>Legionella</taxon>
    </lineage>
</organism>
<protein>
    <submittedName>
        <fullName evidence="1">Uncharacterized protein</fullName>
    </submittedName>
</protein>
<evidence type="ECO:0000313" key="1">
    <source>
        <dbReference type="EMBL" id="KTD35923.1"/>
    </source>
</evidence>
<name>A0A0W0WUA7_9GAMM</name>
<dbReference type="EMBL" id="LNYO01000013">
    <property type="protein sequence ID" value="KTD35923.1"/>
    <property type="molecule type" value="Genomic_DNA"/>
</dbReference>
<keyword evidence="2" id="KW-1185">Reference proteome</keyword>
<sequence>MKKKYETLSRTNVEGKVEEEKKIYINHIKLQQALFLFRNWVTHQHLLVNNPCDRKSKTAYSMAKLINQGNPLSLVMPGVYFDDTYCSYVLESWEELYLKDDIFISLENLYQNKFRAFSLETIFLSNKNNGFLRTGLRYDDRQLTPMSKTDQKRFLTQLKKRYPLHYQEYLDAQPKDGSSTIITVNSLYIILDTVEIMLMLSCHKGGLRNTSSANSLTDCLSAYGYELLRQTLSENLTKKEKEGLQQLWAKNIHSDAEKTVQDLLDSALKGACTTTLGLYWLGLLKQFRQHFSLRVDESFLSETYERFVANNPTESASVSRSMFFACIKENMRYIATEMMTSEDKDSDNYYRLN</sequence>
<dbReference type="RefSeq" id="WP_058503957.1">
    <property type="nucleotide sequence ID" value="NZ_CAAAIF010000001.1"/>
</dbReference>
<dbReference type="OrthoDB" id="5650641at2"/>
<dbReference type="Proteomes" id="UP000054725">
    <property type="component" value="Unassembled WGS sequence"/>
</dbReference>
<comment type="caution">
    <text evidence="1">The sequence shown here is derived from an EMBL/GenBank/DDBJ whole genome shotgun (WGS) entry which is preliminary data.</text>
</comment>
<accession>A0A0W0WUA7</accession>
<evidence type="ECO:0000313" key="2">
    <source>
        <dbReference type="Proteomes" id="UP000054725"/>
    </source>
</evidence>